<feature type="region of interest" description="Disordered" evidence="1">
    <location>
        <begin position="117"/>
        <end position="155"/>
    </location>
</feature>
<dbReference type="Gene3D" id="1.10.10.60">
    <property type="entry name" value="Homeodomain-like"/>
    <property type="match status" value="1"/>
</dbReference>
<evidence type="ECO:0000313" key="4">
    <source>
        <dbReference type="Proteomes" id="UP001161247"/>
    </source>
</evidence>
<name>A0AAV1E678_OLDCO</name>
<dbReference type="AlphaFoldDB" id="A0AAV1E678"/>
<dbReference type="PANTHER" id="PTHR33492:SF4">
    <property type="entry name" value="OS02G0174300 PROTEIN"/>
    <property type="match status" value="1"/>
</dbReference>
<proteinExistence type="predicted"/>
<gene>
    <name evidence="3" type="ORF">OLC1_LOCUS22131</name>
</gene>
<evidence type="ECO:0000259" key="2">
    <source>
        <dbReference type="Pfam" id="PF13837"/>
    </source>
</evidence>
<dbReference type="Pfam" id="PF13837">
    <property type="entry name" value="Myb_DNA-bind_4"/>
    <property type="match status" value="1"/>
</dbReference>
<organism evidence="3 4">
    <name type="scientific">Oldenlandia corymbosa var. corymbosa</name>
    <dbReference type="NCBI Taxonomy" id="529605"/>
    <lineage>
        <taxon>Eukaryota</taxon>
        <taxon>Viridiplantae</taxon>
        <taxon>Streptophyta</taxon>
        <taxon>Embryophyta</taxon>
        <taxon>Tracheophyta</taxon>
        <taxon>Spermatophyta</taxon>
        <taxon>Magnoliopsida</taxon>
        <taxon>eudicotyledons</taxon>
        <taxon>Gunneridae</taxon>
        <taxon>Pentapetalae</taxon>
        <taxon>asterids</taxon>
        <taxon>lamiids</taxon>
        <taxon>Gentianales</taxon>
        <taxon>Rubiaceae</taxon>
        <taxon>Rubioideae</taxon>
        <taxon>Spermacoceae</taxon>
        <taxon>Hedyotis-Oldenlandia complex</taxon>
        <taxon>Oldenlandia</taxon>
    </lineage>
</organism>
<protein>
    <submittedName>
        <fullName evidence="3">OLC1v1016611C1</fullName>
    </submittedName>
</protein>
<dbReference type="Proteomes" id="UP001161247">
    <property type="component" value="Chromosome 8"/>
</dbReference>
<reference evidence="3" key="1">
    <citation type="submission" date="2023-03" db="EMBL/GenBank/DDBJ databases">
        <authorList>
            <person name="Julca I."/>
        </authorList>
    </citation>
    <scope>NUCLEOTIDE SEQUENCE</scope>
</reference>
<dbReference type="PANTHER" id="PTHR33492">
    <property type="entry name" value="OSJNBA0043A12.37 PROTEIN-RELATED"/>
    <property type="match status" value="1"/>
</dbReference>
<accession>A0AAV1E678</accession>
<keyword evidence="4" id="KW-1185">Reference proteome</keyword>
<evidence type="ECO:0000256" key="1">
    <source>
        <dbReference type="SAM" id="MobiDB-lite"/>
    </source>
</evidence>
<dbReference type="EMBL" id="OX459125">
    <property type="protein sequence ID" value="CAI9115647.1"/>
    <property type="molecule type" value="Genomic_DNA"/>
</dbReference>
<feature type="domain" description="Myb/SANT-like DNA-binding" evidence="2">
    <location>
        <begin position="15"/>
        <end position="82"/>
    </location>
</feature>
<dbReference type="InterPro" id="IPR044822">
    <property type="entry name" value="Myb_DNA-bind_4"/>
</dbReference>
<evidence type="ECO:0000313" key="3">
    <source>
        <dbReference type="EMBL" id="CAI9115647.1"/>
    </source>
</evidence>
<sequence>MERQRRHTRCQAAPDWTSGECLSLVNEINSVEGEWRNSLASFQKWQLVVENCSSLGIQRSLNQCKRKWDALRNEYEKIKASEGTYWSFDSSKRKDMGFPEEFDKELFKAISRYFTQKGDATAPETDPDSDPEAQARTKRMFLQTGPKKQRKKRIPCKSNMAERFHPWRHILGGIIKPEPSSLNRGPEDSLRSVGVGQITNTAVKPEPSTTNEILERQKTGIVPNVKPDGGISKDFEKEMTAKLLENAQLINAILSGSQAEEEVDYKLGDLRNREAVESDLVRHQCDKIIDCLGNIVNTINQFCNVVEGHCIQSQS</sequence>